<feature type="chain" id="PRO_5026794978" evidence="2">
    <location>
        <begin position="35"/>
        <end position="195"/>
    </location>
</feature>
<evidence type="ECO:0000313" key="4">
    <source>
        <dbReference type="Proteomes" id="UP000469215"/>
    </source>
</evidence>
<dbReference type="Proteomes" id="UP000469215">
    <property type="component" value="Unassembled WGS sequence"/>
</dbReference>
<sequence>MNQVAKKFRTTGLVAVLGVLAMVMTLLSAPSAMAADASTADSAAFEEENSDARYVEADSPEEAQKIEKKLDSGVSPQAAGVKYGPCTLTQSSVYVRKSTKGVGSKPVTKCTKKVTSIHHKTQLATRTALLWWKVRSTDTGGNKGAASYTQKNVSHPCKGSKKKVWRASTTGTIVSGGKTYYAVATSGAKKLACGV</sequence>
<gene>
    <name evidence="3" type="ORF">GSY69_13730</name>
</gene>
<evidence type="ECO:0000313" key="3">
    <source>
        <dbReference type="EMBL" id="MYM20987.1"/>
    </source>
</evidence>
<comment type="caution">
    <text evidence="3">The sequence shown here is derived from an EMBL/GenBank/DDBJ whole genome shotgun (WGS) entry which is preliminary data.</text>
</comment>
<accession>A0A6N9HAA2</accession>
<organism evidence="3 4">
    <name type="scientific">Brevibacterium rongguiense</name>
    <dbReference type="NCBI Taxonomy" id="2695267"/>
    <lineage>
        <taxon>Bacteria</taxon>
        <taxon>Bacillati</taxon>
        <taxon>Actinomycetota</taxon>
        <taxon>Actinomycetes</taxon>
        <taxon>Micrococcales</taxon>
        <taxon>Brevibacteriaceae</taxon>
        <taxon>Brevibacterium</taxon>
    </lineage>
</organism>
<evidence type="ECO:0000256" key="2">
    <source>
        <dbReference type="SAM" id="SignalP"/>
    </source>
</evidence>
<protein>
    <submittedName>
        <fullName evidence="3">Uncharacterized protein</fullName>
    </submittedName>
</protein>
<dbReference type="RefSeq" id="WP_160954386.1">
    <property type="nucleotide sequence ID" value="NZ_WWEQ01000118.1"/>
</dbReference>
<feature type="signal peptide" evidence="2">
    <location>
        <begin position="1"/>
        <end position="34"/>
    </location>
</feature>
<name>A0A6N9HAA2_9MICO</name>
<keyword evidence="4" id="KW-1185">Reference proteome</keyword>
<evidence type="ECO:0000256" key="1">
    <source>
        <dbReference type="SAM" id="MobiDB-lite"/>
    </source>
</evidence>
<proteinExistence type="predicted"/>
<reference evidence="3 4" key="1">
    <citation type="submission" date="2020-01" db="EMBL/GenBank/DDBJ databases">
        <authorList>
            <person name="Deng T."/>
        </authorList>
    </citation>
    <scope>NUCLEOTIDE SEQUENCE [LARGE SCALE GENOMIC DNA]</scope>
    <source>
        <strain evidence="3 4">5221</strain>
    </source>
</reference>
<feature type="compositionally biased region" description="Basic and acidic residues" evidence="1">
    <location>
        <begin position="50"/>
        <end position="71"/>
    </location>
</feature>
<dbReference type="AlphaFoldDB" id="A0A6N9HAA2"/>
<feature type="region of interest" description="Disordered" evidence="1">
    <location>
        <begin position="48"/>
        <end position="71"/>
    </location>
</feature>
<keyword evidence="2" id="KW-0732">Signal</keyword>
<dbReference type="EMBL" id="WWEQ01000118">
    <property type="protein sequence ID" value="MYM20987.1"/>
    <property type="molecule type" value="Genomic_DNA"/>
</dbReference>